<protein>
    <recommendedName>
        <fullName evidence="5">Swarming motility protein SwrB</fullName>
    </recommendedName>
</protein>
<feature type="transmembrane region" description="Helical" evidence="2">
    <location>
        <begin position="6"/>
        <end position="25"/>
    </location>
</feature>
<dbReference type="RefSeq" id="WP_053475689.1">
    <property type="nucleotide sequence ID" value="NZ_CP041305.1"/>
</dbReference>
<reference evidence="3 4" key="1">
    <citation type="submission" date="2015-09" db="EMBL/GenBank/DDBJ databases">
        <title>Genome sequencing project for genomic taxonomy and phylogenomics of Bacillus-like bacteria.</title>
        <authorList>
            <person name="Liu B."/>
            <person name="Wang J."/>
            <person name="Zhu Y."/>
            <person name="Liu G."/>
            <person name="Chen Q."/>
            <person name="Chen Z."/>
            <person name="Lan J."/>
            <person name="Che J."/>
            <person name="Ge C."/>
            <person name="Shi H."/>
            <person name="Pan Z."/>
            <person name="Liu X."/>
        </authorList>
    </citation>
    <scope>NUCLEOTIDE SEQUENCE [LARGE SCALE GENOMIC DNA]</scope>
    <source>
        <strain evidence="3 4">FJAT-18043</strain>
    </source>
</reference>
<feature type="region of interest" description="Disordered" evidence="1">
    <location>
        <begin position="77"/>
        <end position="98"/>
    </location>
</feature>
<accession>A0A0Q3VG49</accession>
<dbReference type="EMBL" id="LJIX01000006">
    <property type="protein sequence ID" value="KQL19139.1"/>
    <property type="molecule type" value="Genomic_DNA"/>
</dbReference>
<organism evidence="3 4">
    <name type="scientific">Cytobacillus solani</name>
    <dbReference type="NCBI Taxonomy" id="1637975"/>
    <lineage>
        <taxon>Bacteria</taxon>
        <taxon>Bacillati</taxon>
        <taxon>Bacillota</taxon>
        <taxon>Bacilli</taxon>
        <taxon>Bacillales</taxon>
        <taxon>Bacillaceae</taxon>
        <taxon>Cytobacillus</taxon>
    </lineage>
</organism>
<comment type="caution">
    <text evidence="3">The sequence shown here is derived from an EMBL/GenBank/DDBJ whole genome shotgun (WGS) entry which is preliminary data.</text>
</comment>
<keyword evidence="2" id="KW-1133">Transmembrane helix</keyword>
<evidence type="ECO:0000256" key="1">
    <source>
        <dbReference type="SAM" id="MobiDB-lite"/>
    </source>
</evidence>
<dbReference type="PATRIC" id="fig|1637975.4.peg.2089"/>
<keyword evidence="2" id="KW-0472">Membrane</keyword>
<dbReference type="STRING" id="1637975.AN957_11470"/>
<name>A0A0Q3VG49_9BACI</name>
<gene>
    <name evidence="3" type="ORF">AN957_11470</name>
</gene>
<evidence type="ECO:0000256" key="2">
    <source>
        <dbReference type="SAM" id="Phobius"/>
    </source>
</evidence>
<evidence type="ECO:0000313" key="3">
    <source>
        <dbReference type="EMBL" id="KQL19139.1"/>
    </source>
</evidence>
<dbReference type="Proteomes" id="UP000050996">
    <property type="component" value="Unassembled WGS sequence"/>
</dbReference>
<proteinExistence type="predicted"/>
<keyword evidence="4" id="KW-1185">Reference proteome</keyword>
<dbReference type="AlphaFoldDB" id="A0A0Q3VG49"/>
<keyword evidence="2" id="KW-0812">Transmembrane</keyword>
<evidence type="ECO:0000313" key="4">
    <source>
        <dbReference type="Proteomes" id="UP000050996"/>
    </source>
</evidence>
<feature type="compositionally biased region" description="Basic and acidic residues" evidence="1">
    <location>
        <begin position="79"/>
        <end position="98"/>
    </location>
</feature>
<evidence type="ECO:0008006" key="5">
    <source>
        <dbReference type="Google" id="ProtNLM"/>
    </source>
</evidence>
<sequence length="217" mass="24990">MTTFLLLFSLFLNVLAIFAIIILFLRQNRLLQVERKQEKMISDMEEVISTYLLQMKEENEAFIERVKNMELGSAPINEIDSKKNNSYNEAKDRGNRAIQEEDSNKIHLQSRIGKVTAFKAASVYKQNAHAAAMDIDSKAQKKNEDHSVKLPSLEKNDDEILKNMKVTFNSTNHLQEDSLLQQVLDLKEQGFTEDKIAQKLNKGKTEIELLLKFQSNQ</sequence>